<proteinExistence type="predicted"/>
<name>A0A2A7S006_BURGA</name>
<evidence type="ECO:0000256" key="1">
    <source>
        <dbReference type="SAM" id="SignalP"/>
    </source>
</evidence>
<keyword evidence="1" id="KW-0732">Signal</keyword>
<comment type="caution">
    <text evidence="2">The sequence shown here is derived from an EMBL/GenBank/DDBJ whole genome shotgun (WGS) entry which is preliminary data.</text>
</comment>
<reference evidence="3" key="1">
    <citation type="submission" date="2017-09" db="EMBL/GenBank/DDBJ databases">
        <title>FDA dAtabase for Regulatory Grade micrObial Sequences (FDA-ARGOS): Supporting development and validation of Infectious Disease Dx tests.</title>
        <authorList>
            <person name="Minogue T."/>
            <person name="Wolcott M."/>
            <person name="Wasieloski L."/>
            <person name="Aguilar W."/>
            <person name="Moore D."/>
            <person name="Tallon L."/>
            <person name="Sadzewicz L."/>
            <person name="Ott S."/>
            <person name="Zhao X."/>
            <person name="Nagaraj S."/>
            <person name="Vavikolanu K."/>
            <person name="Aluvathingal J."/>
            <person name="Nadendla S."/>
            <person name="Sichtig H."/>
        </authorList>
    </citation>
    <scope>NUCLEOTIDE SEQUENCE [LARGE SCALE GENOMIC DNA]</scope>
    <source>
        <strain evidence="3">FDAARGOS_390</strain>
    </source>
</reference>
<dbReference type="RefSeq" id="WP_098153488.1">
    <property type="nucleotide sequence ID" value="NZ_CADEXG010000003.1"/>
</dbReference>
<dbReference type="AlphaFoldDB" id="A0A2A7S006"/>
<evidence type="ECO:0000313" key="3">
    <source>
        <dbReference type="Proteomes" id="UP000220629"/>
    </source>
</evidence>
<feature type="signal peptide" evidence="1">
    <location>
        <begin position="1"/>
        <end position="21"/>
    </location>
</feature>
<dbReference type="Pfam" id="PF11745">
    <property type="entry name" value="DUF3304"/>
    <property type="match status" value="1"/>
</dbReference>
<feature type="chain" id="PRO_5012992835" description="DUF3304 domain-containing protein" evidence="1">
    <location>
        <begin position="22"/>
        <end position="161"/>
    </location>
</feature>
<gene>
    <name evidence="2" type="ORF">CRM94_18225</name>
</gene>
<dbReference type="PROSITE" id="PS51257">
    <property type="entry name" value="PROKAR_LIPOPROTEIN"/>
    <property type="match status" value="1"/>
</dbReference>
<sequence length="161" mass="17270">MTFTHFRSTALAAGFSIFALAACASSAAVSDDPFVGGGPALAMVPANHTDRYTVSIYVDKYWAGGVYPHSGGTSSACCFPGMKDWSKPVTVTWEWGTEEDPQTKAITMPREKHSVQVNFPAGGPHQDSDWHKSDAYLCVILRNRNTAELAFSPSGSGCMSK</sequence>
<dbReference type="InterPro" id="IPR021733">
    <property type="entry name" value="DUF3304"/>
</dbReference>
<evidence type="ECO:0008006" key="4">
    <source>
        <dbReference type="Google" id="ProtNLM"/>
    </source>
</evidence>
<dbReference type="Proteomes" id="UP000220629">
    <property type="component" value="Unassembled WGS sequence"/>
</dbReference>
<protein>
    <recommendedName>
        <fullName evidence="4">DUF3304 domain-containing protein</fullName>
    </recommendedName>
</protein>
<organism evidence="2 3">
    <name type="scientific">Burkholderia gladioli</name>
    <name type="common">Pseudomonas marginata</name>
    <name type="synonym">Phytomonas marginata</name>
    <dbReference type="NCBI Taxonomy" id="28095"/>
    <lineage>
        <taxon>Bacteria</taxon>
        <taxon>Pseudomonadati</taxon>
        <taxon>Pseudomonadota</taxon>
        <taxon>Betaproteobacteria</taxon>
        <taxon>Burkholderiales</taxon>
        <taxon>Burkholderiaceae</taxon>
        <taxon>Burkholderia</taxon>
    </lineage>
</organism>
<dbReference type="EMBL" id="PDDY01000004">
    <property type="protein sequence ID" value="PEH36570.1"/>
    <property type="molecule type" value="Genomic_DNA"/>
</dbReference>
<evidence type="ECO:0000313" key="2">
    <source>
        <dbReference type="EMBL" id="PEH36570.1"/>
    </source>
</evidence>
<accession>A0A2A7S006</accession>